<proteinExistence type="predicted"/>
<evidence type="ECO:0000313" key="1">
    <source>
        <dbReference type="EMBL" id="GCA63368.1"/>
    </source>
</evidence>
<organism evidence="1 2">
    <name type="scientific">Kipferlia bialata</name>
    <dbReference type="NCBI Taxonomy" id="797122"/>
    <lineage>
        <taxon>Eukaryota</taxon>
        <taxon>Metamonada</taxon>
        <taxon>Carpediemonas-like organisms</taxon>
        <taxon>Kipferlia</taxon>
    </lineage>
</organism>
<dbReference type="SUPFAM" id="SSF48452">
    <property type="entry name" value="TPR-like"/>
    <property type="match status" value="1"/>
</dbReference>
<keyword evidence="2" id="KW-1185">Reference proteome</keyword>
<sequence>VFIRNKDWASASNALSAALESAPIYLKAVVGLTGVKLMLQDGEGALASADSALQIAGGQHPMQKKGREEALQTGKPFSVPTFGHPILAKLHAQRGAALAMTGCMKEAVDEYEIAMAYAPQDQHLTRDFQALLRCSEDE</sequence>
<reference evidence="1 2" key="1">
    <citation type="journal article" date="2018" name="PLoS ONE">
        <title>The draft genome of Kipferlia bialata reveals reductive genome evolution in fornicate parasites.</title>
        <authorList>
            <person name="Tanifuji G."/>
            <person name="Takabayashi S."/>
            <person name="Kume K."/>
            <person name="Takagi M."/>
            <person name="Nakayama T."/>
            <person name="Kamikawa R."/>
            <person name="Inagaki Y."/>
            <person name="Hashimoto T."/>
        </authorList>
    </citation>
    <scope>NUCLEOTIDE SEQUENCE [LARGE SCALE GENOMIC DNA]</scope>
    <source>
        <strain evidence="1">NY0173</strain>
    </source>
</reference>
<dbReference type="Proteomes" id="UP000265618">
    <property type="component" value="Unassembled WGS sequence"/>
</dbReference>
<name>A0A391NW02_9EUKA</name>
<dbReference type="EMBL" id="BDIP01003285">
    <property type="protein sequence ID" value="GCA63368.1"/>
    <property type="molecule type" value="Genomic_DNA"/>
</dbReference>
<gene>
    <name evidence="1" type="ORF">KIPB_009559</name>
</gene>
<dbReference type="GO" id="GO:0003341">
    <property type="term" value="P:cilium movement"/>
    <property type="evidence" value="ECO:0007669"/>
    <property type="project" value="TreeGrafter"/>
</dbReference>
<dbReference type="GO" id="GO:0036158">
    <property type="term" value="P:outer dynein arm assembly"/>
    <property type="evidence" value="ECO:0007669"/>
    <property type="project" value="TreeGrafter"/>
</dbReference>
<dbReference type="PANTHER" id="PTHR46492">
    <property type="entry name" value="DYNEIN ASSEMBLY FACTOR 4, AXONEMAL"/>
    <property type="match status" value="1"/>
</dbReference>
<protein>
    <submittedName>
        <fullName evidence="1">Uncharacterized protein</fullName>
    </submittedName>
</protein>
<accession>A0A391NW02</accession>
<dbReference type="AlphaFoldDB" id="A0A391NW02"/>
<dbReference type="Gene3D" id="1.25.40.10">
    <property type="entry name" value="Tetratricopeptide repeat domain"/>
    <property type="match status" value="1"/>
</dbReference>
<dbReference type="InterPro" id="IPR052004">
    <property type="entry name" value="Dynein_assembly_factor_4"/>
</dbReference>
<comment type="caution">
    <text evidence="1">The sequence shown here is derived from an EMBL/GenBank/DDBJ whole genome shotgun (WGS) entry which is preliminary data.</text>
</comment>
<evidence type="ECO:0000313" key="2">
    <source>
        <dbReference type="Proteomes" id="UP000265618"/>
    </source>
</evidence>
<dbReference type="InterPro" id="IPR011990">
    <property type="entry name" value="TPR-like_helical_dom_sf"/>
</dbReference>
<dbReference type="GO" id="GO:0036159">
    <property type="term" value="P:inner dynein arm assembly"/>
    <property type="evidence" value="ECO:0007669"/>
    <property type="project" value="TreeGrafter"/>
</dbReference>
<feature type="non-terminal residue" evidence="1">
    <location>
        <position position="1"/>
    </location>
</feature>
<dbReference type="PANTHER" id="PTHR46492:SF1">
    <property type="entry name" value="DYNEIN AXONEMAL ASSEMBLY FACTOR 4"/>
    <property type="match status" value="1"/>
</dbReference>